<dbReference type="SMART" id="SM00344">
    <property type="entry name" value="HTH_ASNC"/>
    <property type="match status" value="1"/>
</dbReference>
<dbReference type="SUPFAM" id="SSF46785">
    <property type="entry name" value="Winged helix' DNA-binding domain"/>
    <property type="match status" value="1"/>
</dbReference>
<keyword evidence="2" id="KW-0238">DNA-binding</keyword>
<dbReference type="GO" id="GO:0043565">
    <property type="term" value="F:sequence-specific DNA binding"/>
    <property type="evidence" value="ECO:0007669"/>
    <property type="project" value="InterPro"/>
</dbReference>
<protein>
    <submittedName>
        <fullName evidence="5">Leucine-responsive regulatory protein, regulatorfor leucine (Or lrp) regulon and high-affinitybranched-chain amino acid transport system</fullName>
    </submittedName>
</protein>
<dbReference type="AlphaFoldDB" id="A0A0H3ZN78"/>
<dbReference type="InterPro" id="IPR036388">
    <property type="entry name" value="WH-like_DNA-bd_sf"/>
</dbReference>
<feature type="domain" description="HTH asnC-type" evidence="4">
    <location>
        <begin position="12"/>
        <end position="73"/>
    </location>
</feature>
<dbReference type="PANTHER" id="PTHR30154">
    <property type="entry name" value="LEUCINE-RESPONSIVE REGULATORY PROTEIN"/>
    <property type="match status" value="1"/>
</dbReference>
<organism evidence="5">
    <name type="scientific">Vibrio sp. FF_482</name>
    <dbReference type="NCBI Taxonomy" id="1652836"/>
    <lineage>
        <taxon>Bacteria</taxon>
        <taxon>Pseudomonadati</taxon>
        <taxon>Pseudomonadota</taxon>
        <taxon>Gammaproteobacteria</taxon>
        <taxon>Vibrionales</taxon>
        <taxon>Vibrionaceae</taxon>
        <taxon>Vibrio</taxon>
    </lineage>
</organism>
<proteinExistence type="predicted"/>
<keyword evidence="3" id="KW-0804">Transcription</keyword>
<dbReference type="GO" id="GO:0043200">
    <property type="term" value="P:response to amino acid"/>
    <property type="evidence" value="ECO:0007669"/>
    <property type="project" value="TreeGrafter"/>
</dbReference>
<dbReference type="SUPFAM" id="SSF54909">
    <property type="entry name" value="Dimeric alpha+beta barrel"/>
    <property type="match status" value="1"/>
</dbReference>
<dbReference type="GO" id="GO:0005829">
    <property type="term" value="C:cytosol"/>
    <property type="evidence" value="ECO:0007669"/>
    <property type="project" value="TreeGrafter"/>
</dbReference>
<sequence length="159" mass="17862">MRKHLKYKDYALDAIDSRLLALLDGNSRVSVAELAREVRMSSPSVNERLKRMEETGVISGYNIKVSPESFGYPLAAIVRMRQYPGKLKQLETLVASIPEFVECDKVTGDDCLFARLHFRDMAHLDAILDQVAAYADTNTSVIKAAVIERRNVPYQSKGL</sequence>
<dbReference type="InterPro" id="IPR000485">
    <property type="entry name" value="AsnC-type_HTH_dom"/>
</dbReference>
<dbReference type="Pfam" id="PF13412">
    <property type="entry name" value="HTH_24"/>
    <property type="match status" value="1"/>
</dbReference>
<evidence type="ECO:0000256" key="2">
    <source>
        <dbReference type="ARBA" id="ARBA00023125"/>
    </source>
</evidence>
<evidence type="ECO:0000256" key="1">
    <source>
        <dbReference type="ARBA" id="ARBA00023015"/>
    </source>
</evidence>
<dbReference type="Gene3D" id="1.10.10.10">
    <property type="entry name" value="Winged helix-like DNA-binding domain superfamily/Winged helix DNA-binding domain"/>
    <property type="match status" value="1"/>
</dbReference>
<dbReference type="InterPro" id="IPR036390">
    <property type="entry name" value="WH_DNA-bd_sf"/>
</dbReference>
<dbReference type="PROSITE" id="PS50956">
    <property type="entry name" value="HTH_ASNC_2"/>
    <property type="match status" value="1"/>
</dbReference>
<dbReference type="Pfam" id="PF01037">
    <property type="entry name" value="AsnC_trans_reg"/>
    <property type="match status" value="1"/>
</dbReference>
<evidence type="ECO:0000259" key="4">
    <source>
        <dbReference type="PROSITE" id="PS50956"/>
    </source>
</evidence>
<dbReference type="PRINTS" id="PR00033">
    <property type="entry name" value="HTHASNC"/>
</dbReference>
<dbReference type="EMBL" id="KP795543">
    <property type="protein sequence ID" value="AKN37625.1"/>
    <property type="molecule type" value="Genomic_DNA"/>
</dbReference>
<evidence type="ECO:0000256" key="3">
    <source>
        <dbReference type="ARBA" id="ARBA00023163"/>
    </source>
</evidence>
<keyword evidence="1" id="KW-0805">Transcription regulation</keyword>
<dbReference type="InterPro" id="IPR011008">
    <property type="entry name" value="Dimeric_a/b-barrel"/>
</dbReference>
<accession>A0A0H3ZN78</accession>
<dbReference type="InterPro" id="IPR019888">
    <property type="entry name" value="Tscrpt_reg_AsnC-like"/>
</dbReference>
<reference evidence="5" key="1">
    <citation type="journal article" date="2015" name="MBio">
        <title>Eco-Evolutionary Dynamics of Episomes among Ecologically Cohesive Bacterial Populations.</title>
        <authorList>
            <person name="Xue H."/>
            <person name="Cordero O.X."/>
            <person name="Camas F.M."/>
            <person name="Trimble W."/>
            <person name="Meyer F."/>
            <person name="Guglielmini J."/>
            <person name="Rocha E.P."/>
            <person name="Polz M.F."/>
        </authorList>
    </citation>
    <scope>NUCLEOTIDE SEQUENCE</scope>
    <source>
        <strain evidence="5">FF_482</strain>
    </source>
</reference>
<dbReference type="PANTHER" id="PTHR30154:SF51">
    <property type="entry name" value="ASNC-FAMILY TRANSCRIPTIONAL REGULATORY PROTEIN"/>
    <property type="match status" value="1"/>
</dbReference>
<dbReference type="Gene3D" id="3.30.70.920">
    <property type="match status" value="1"/>
</dbReference>
<evidence type="ECO:0000313" key="5">
    <source>
        <dbReference type="EMBL" id="AKN37625.1"/>
    </source>
</evidence>
<dbReference type="InterPro" id="IPR019887">
    <property type="entry name" value="Tscrpt_reg_AsnC/Lrp_C"/>
</dbReference>
<name>A0A0H3ZN78_9VIBR</name>